<dbReference type="SUPFAM" id="SSF52540">
    <property type="entry name" value="P-loop containing nucleoside triphosphate hydrolases"/>
    <property type="match status" value="1"/>
</dbReference>
<dbReference type="GO" id="GO:0006355">
    <property type="term" value="P:regulation of DNA-templated transcription"/>
    <property type="evidence" value="ECO:0007669"/>
    <property type="project" value="InterPro"/>
</dbReference>
<dbReference type="Gene3D" id="3.40.50.300">
    <property type="entry name" value="P-loop containing nucleotide triphosphate hydrolases"/>
    <property type="match status" value="1"/>
</dbReference>
<dbReference type="PROSITE" id="PS50045">
    <property type="entry name" value="SIGMA54_INTERACT_4"/>
    <property type="match status" value="1"/>
</dbReference>
<dbReference type="InterPro" id="IPR025943">
    <property type="entry name" value="Sigma_54_int_dom_ATP-bd_2"/>
</dbReference>
<dbReference type="InterPro" id="IPR001789">
    <property type="entry name" value="Sig_transdc_resp-reg_receiver"/>
</dbReference>
<dbReference type="InterPro" id="IPR002078">
    <property type="entry name" value="Sigma_54_int"/>
</dbReference>
<dbReference type="InterPro" id="IPR002197">
    <property type="entry name" value="HTH_Fis"/>
</dbReference>
<dbReference type="Pfam" id="PF25601">
    <property type="entry name" value="AAA_lid_14"/>
    <property type="match status" value="1"/>
</dbReference>
<sequence>MDSLSILVVDDEKAQRDMVCGFLRKEGFQVLGAISGEEALEILRSRSIDMVLSDFRMPGLSGLELLQGAKKINPETPVVIVTAYGTVDSAVQAMKEGAYDYLTKPIQLDELLQLIRRIEERQHLVREVKELKEKLLDRFRFDNIVGSSGKMQEVLSLVARVAASDSTVLIRGESGTGKELIAKALHYNSPRSRGPFIRVNIAALPETLLESELFGHEKGAFTGAAETRRGRFEVAHGGTLFLDEIGDLSSSLQVKLLRVLQEREFERLGSTRPIKVDIRILAATNQNLEEAVQEKRFREDLYYRLNVVPIFLPPLRERREDIPDLLDHLLRKFSQAQRKKVEGISREALALLLKYNYPGNVREMENLIERAVILTRHNVIIPEDLPSYLRESPITEQPERADTGKSLTGAVEQIEMQMIRRALEVHGGVQVRAAEELGISERVLRYKIKKYGL</sequence>
<dbReference type="GO" id="GO:0043565">
    <property type="term" value="F:sequence-specific DNA binding"/>
    <property type="evidence" value="ECO:0007669"/>
    <property type="project" value="InterPro"/>
</dbReference>
<keyword evidence="3" id="KW-0067">ATP-binding</keyword>
<dbReference type="Pfam" id="PF02954">
    <property type="entry name" value="HTH_8"/>
    <property type="match status" value="1"/>
</dbReference>
<dbReference type="FunFam" id="3.40.50.300:FF:000006">
    <property type="entry name" value="DNA-binding transcriptional regulator NtrC"/>
    <property type="match status" value="1"/>
</dbReference>
<evidence type="ECO:0000256" key="3">
    <source>
        <dbReference type="ARBA" id="ARBA00022840"/>
    </source>
</evidence>
<evidence type="ECO:0000259" key="8">
    <source>
        <dbReference type="PROSITE" id="PS50045"/>
    </source>
</evidence>
<evidence type="ECO:0000256" key="4">
    <source>
        <dbReference type="ARBA" id="ARBA00023012"/>
    </source>
</evidence>
<keyword evidence="1 7" id="KW-0597">Phosphoprotein</keyword>
<evidence type="ECO:0000256" key="7">
    <source>
        <dbReference type="PROSITE-ProRule" id="PRU00169"/>
    </source>
</evidence>
<accession>A0A932GSC6</accession>
<dbReference type="InterPro" id="IPR011006">
    <property type="entry name" value="CheY-like_superfamily"/>
</dbReference>
<evidence type="ECO:0000259" key="9">
    <source>
        <dbReference type="PROSITE" id="PS50110"/>
    </source>
</evidence>
<dbReference type="EMBL" id="JACPSX010000260">
    <property type="protein sequence ID" value="MBI3016050.1"/>
    <property type="molecule type" value="Genomic_DNA"/>
</dbReference>
<name>A0A932GSC6_UNCTE</name>
<keyword evidence="4" id="KW-0902">Two-component regulatory system</keyword>
<dbReference type="Gene3D" id="1.10.8.60">
    <property type="match status" value="1"/>
</dbReference>
<dbReference type="SMART" id="SM00448">
    <property type="entry name" value="REC"/>
    <property type="match status" value="1"/>
</dbReference>
<dbReference type="Pfam" id="PF00072">
    <property type="entry name" value="Response_reg"/>
    <property type="match status" value="1"/>
</dbReference>
<organism evidence="10 11">
    <name type="scientific">Tectimicrobiota bacterium</name>
    <dbReference type="NCBI Taxonomy" id="2528274"/>
    <lineage>
        <taxon>Bacteria</taxon>
        <taxon>Pseudomonadati</taxon>
        <taxon>Nitrospinota/Tectimicrobiota group</taxon>
        <taxon>Candidatus Tectimicrobiota</taxon>
    </lineage>
</organism>
<dbReference type="InterPro" id="IPR058031">
    <property type="entry name" value="AAA_lid_NorR"/>
</dbReference>
<dbReference type="CDD" id="cd00009">
    <property type="entry name" value="AAA"/>
    <property type="match status" value="1"/>
</dbReference>
<gene>
    <name evidence="10" type="ORF">HYY65_13550</name>
</gene>
<feature type="modified residue" description="4-aspartylphosphate" evidence="7">
    <location>
        <position position="54"/>
    </location>
</feature>
<proteinExistence type="predicted"/>
<dbReference type="PRINTS" id="PR01590">
    <property type="entry name" value="HTHFIS"/>
</dbReference>
<dbReference type="PROSITE" id="PS00675">
    <property type="entry name" value="SIGMA54_INTERACT_1"/>
    <property type="match status" value="1"/>
</dbReference>
<evidence type="ECO:0000256" key="1">
    <source>
        <dbReference type="ARBA" id="ARBA00022553"/>
    </source>
</evidence>
<dbReference type="InterPro" id="IPR025662">
    <property type="entry name" value="Sigma_54_int_dom_ATP-bd_1"/>
</dbReference>
<dbReference type="Gene3D" id="1.10.10.60">
    <property type="entry name" value="Homeodomain-like"/>
    <property type="match status" value="1"/>
</dbReference>
<evidence type="ECO:0000256" key="5">
    <source>
        <dbReference type="ARBA" id="ARBA00023015"/>
    </source>
</evidence>
<reference evidence="10" key="1">
    <citation type="submission" date="2020-07" db="EMBL/GenBank/DDBJ databases">
        <title>Huge and variable diversity of episymbiotic CPR bacteria and DPANN archaea in groundwater ecosystems.</title>
        <authorList>
            <person name="He C.Y."/>
            <person name="Keren R."/>
            <person name="Whittaker M."/>
            <person name="Farag I.F."/>
            <person name="Doudna J."/>
            <person name="Cate J.H.D."/>
            <person name="Banfield J.F."/>
        </authorList>
    </citation>
    <scope>NUCLEOTIDE SEQUENCE</scope>
    <source>
        <strain evidence="10">NC_groundwater_717_Ag_S-0.2um_59_8</strain>
    </source>
</reference>
<dbReference type="GO" id="GO:0005524">
    <property type="term" value="F:ATP binding"/>
    <property type="evidence" value="ECO:0007669"/>
    <property type="project" value="UniProtKB-KW"/>
</dbReference>
<dbReference type="FunFam" id="3.40.50.2300:FF:000018">
    <property type="entry name" value="DNA-binding transcriptional regulator NtrC"/>
    <property type="match status" value="1"/>
</dbReference>
<dbReference type="SMART" id="SM00382">
    <property type="entry name" value="AAA"/>
    <property type="match status" value="1"/>
</dbReference>
<dbReference type="PROSITE" id="PS50110">
    <property type="entry name" value="RESPONSE_REGULATORY"/>
    <property type="match status" value="1"/>
</dbReference>
<dbReference type="GO" id="GO:0000160">
    <property type="term" value="P:phosphorelay signal transduction system"/>
    <property type="evidence" value="ECO:0007669"/>
    <property type="project" value="UniProtKB-KW"/>
</dbReference>
<dbReference type="Pfam" id="PF00158">
    <property type="entry name" value="Sigma54_activat"/>
    <property type="match status" value="1"/>
</dbReference>
<dbReference type="InterPro" id="IPR009057">
    <property type="entry name" value="Homeodomain-like_sf"/>
</dbReference>
<dbReference type="AlphaFoldDB" id="A0A932GSC6"/>
<evidence type="ECO:0000256" key="2">
    <source>
        <dbReference type="ARBA" id="ARBA00022741"/>
    </source>
</evidence>
<dbReference type="Proteomes" id="UP000741360">
    <property type="component" value="Unassembled WGS sequence"/>
</dbReference>
<dbReference type="SUPFAM" id="SSF46689">
    <property type="entry name" value="Homeodomain-like"/>
    <property type="match status" value="1"/>
</dbReference>
<dbReference type="SUPFAM" id="SSF52172">
    <property type="entry name" value="CheY-like"/>
    <property type="match status" value="1"/>
</dbReference>
<comment type="caution">
    <text evidence="10">The sequence shown here is derived from an EMBL/GenBank/DDBJ whole genome shotgun (WGS) entry which is preliminary data.</text>
</comment>
<evidence type="ECO:0000313" key="10">
    <source>
        <dbReference type="EMBL" id="MBI3016050.1"/>
    </source>
</evidence>
<dbReference type="PANTHER" id="PTHR32071">
    <property type="entry name" value="TRANSCRIPTIONAL REGULATORY PROTEIN"/>
    <property type="match status" value="1"/>
</dbReference>
<dbReference type="InterPro" id="IPR003593">
    <property type="entry name" value="AAA+_ATPase"/>
</dbReference>
<feature type="domain" description="Response regulatory" evidence="9">
    <location>
        <begin position="5"/>
        <end position="119"/>
    </location>
</feature>
<dbReference type="InterPro" id="IPR027417">
    <property type="entry name" value="P-loop_NTPase"/>
</dbReference>
<keyword evidence="6" id="KW-0804">Transcription</keyword>
<evidence type="ECO:0000313" key="11">
    <source>
        <dbReference type="Proteomes" id="UP000741360"/>
    </source>
</evidence>
<evidence type="ECO:0000256" key="6">
    <source>
        <dbReference type="ARBA" id="ARBA00023163"/>
    </source>
</evidence>
<dbReference type="PROSITE" id="PS00676">
    <property type="entry name" value="SIGMA54_INTERACT_2"/>
    <property type="match status" value="1"/>
</dbReference>
<keyword evidence="2" id="KW-0547">Nucleotide-binding</keyword>
<protein>
    <submittedName>
        <fullName evidence="10">Sigma-54-dependent Fis family transcriptional regulator</fullName>
    </submittedName>
</protein>
<keyword evidence="5" id="KW-0805">Transcription regulation</keyword>
<dbReference type="Gene3D" id="3.40.50.2300">
    <property type="match status" value="1"/>
</dbReference>
<feature type="domain" description="Sigma-54 factor interaction" evidence="8">
    <location>
        <begin position="144"/>
        <end position="373"/>
    </location>
</feature>